<dbReference type="GO" id="GO:0070212">
    <property type="term" value="P:protein poly-ADP-ribosylation"/>
    <property type="evidence" value="ECO:0007669"/>
    <property type="project" value="TreeGrafter"/>
</dbReference>
<dbReference type="GO" id="GO:0006302">
    <property type="term" value="P:double-strand break repair"/>
    <property type="evidence" value="ECO:0007669"/>
    <property type="project" value="TreeGrafter"/>
</dbReference>
<evidence type="ECO:0000259" key="6">
    <source>
        <dbReference type="PROSITE" id="PS51059"/>
    </source>
</evidence>
<proteinExistence type="predicted"/>
<evidence type="ECO:0000256" key="1">
    <source>
        <dbReference type="ARBA" id="ARBA00022676"/>
    </source>
</evidence>
<dbReference type="GO" id="GO:0005730">
    <property type="term" value="C:nucleolus"/>
    <property type="evidence" value="ECO:0007669"/>
    <property type="project" value="TreeGrafter"/>
</dbReference>
<dbReference type="PANTHER" id="PTHR10459:SF60">
    <property type="entry name" value="POLY [ADP-RIBOSE] POLYMERASE 2"/>
    <property type="match status" value="1"/>
</dbReference>
<dbReference type="Proteomes" id="UP001165121">
    <property type="component" value="Unassembled WGS sequence"/>
</dbReference>
<evidence type="ECO:0000256" key="2">
    <source>
        <dbReference type="ARBA" id="ARBA00022679"/>
    </source>
</evidence>
<feature type="domain" description="PARP catalytic" evidence="6">
    <location>
        <begin position="1"/>
        <end position="209"/>
    </location>
</feature>
<evidence type="ECO:0000313" key="8">
    <source>
        <dbReference type="Proteomes" id="UP001165121"/>
    </source>
</evidence>
<keyword evidence="2 5" id="KW-0808">Transferase</keyword>
<dbReference type="SUPFAM" id="SSF56399">
    <property type="entry name" value="ADP-ribosylation"/>
    <property type="match status" value="1"/>
</dbReference>
<evidence type="ECO:0000256" key="4">
    <source>
        <dbReference type="ARBA" id="ARBA00033987"/>
    </source>
</evidence>
<dbReference type="PANTHER" id="PTHR10459">
    <property type="entry name" value="DNA LIGASE"/>
    <property type="match status" value="1"/>
</dbReference>
<comment type="caution">
    <text evidence="7">The sequence shown here is derived from an EMBL/GenBank/DDBJ whole genome shotgun (WGS) entry which is preliminary data.</text>
</comment>
<evidence type="ECO:0000313" key="7">
    <source>
        <dbReference type="EMBL" id="GMF56706.1"/>
    </source>
</evidence>
<accession>A0A9W6YA87</accession>
<reference evidence="7" key="1">
    <citation type="submission" date="2023-04" db="EMBL/GenBank/DDBJ databases">
        <title>Phytophthora fragariaefolia NBRC 109709.</title>
        <authorList>
            <person name="Ichikawa N."/>
            <person name="Sato H."/>
            <person name="Tonouchi N."/>
        </authorList>
    </citation>
    <scope>NUCLEOTIDE SEQUENCE</scope>
    <source>
        <strain evidence="7">NBRC 109709</strain>
    </source>
</reference>
<name>A0A9W6YA87_9STRA</name>
<dbReference type="GO" id="GO:1990404">
    <property type="term" value="F:NAD+-protein mono-ADP-ribosyltransferase activity"/>
    <property type="evidence" value="ECO:0007669"/>
    <property type="project" value="TreeGrafter"/>
</dbReference>
<keyword evidence="1 5" id="KW-0328">Glycosyltransferase</keyword>
<evidence type="ECO:0000256" key="3">
    <source>
        <dbReference type="ARBA" id="ARBA00023027"/>
    </source>
</evidence>
<dbReference type="Gene3D" id="3.90.228.10">
    <property type="match status" value="1"/>
</dbReference>
<organism evidence="7 8">
    <name type="scientific">Phytophthora fragariaefolia</name>
    <dbReference type="NCBI Taxonomy" id="1490495"/>
    <lineage>
        <taxon>Eukaryota</taxon>
        <taxon>Sar</taxon>
        <taxon>Stramenopiles</taxon>
        <taxon>Oomycota</taxon>
        <taxon>Peronosporomycetes</taxon>
        <taxon>Peronosporales</taxon>
        <taxon>Peronosporaceae</taxon>
        <taxon>Phytophthora</taxon>
    </lineage>
</organism>
<dbReference type="Pfam" id="PF00644">
    <property type="entry name" value="PARP"/>
    <property type="match status" value="1"/>
</dbReference>
<gene>
    <name evidence="7" type="ORF">Pfra01_002408200</name>
</gene>
<keyword evidence="8" id="KW-1185">Reference proteome</keyword>
<dbReference type="PROSITE" id="PS51059">
    <property type="entry name" value="PARP_CATALYTIC"/>
    <property type="match status" value="1"/>
</dbReference>
<dbReference type="OrthoDB" id="2017365at2759"/>
<dbReference type="InterPro" id="IPR012317">
    <property type="entry name" value="Poly(ADP-ribose)pol_cat_dom"/>
</dbReference>
<dbReference type="AlphaFoldDB" id="A0A9W6YA87"/>
<dbReference type="InterPro" id="IPR050800">
    <property type="entry name" value="ARTD/PARP"/>
</dbReference>
<dbReference type="EMBL" id="BSXT01004102">
    <property type="protein sequence ID" value="GMF56706.1"/>
    <property type="molecule type" value="Genomic_DNA"/>
</dbReference>
<comment type="catalytic activity">
    <reaction evidence="4">
        <text>NAD(+) + (ADP-D-ribosyl)n-acceptor = nicotinamide + (ADP-D-ribosyl)n+1-acceptor + H(+).</text>
        <dbReference type="EC" id="2.4.2.30"/>
    </reaction>
</comment>
<sequence>MLQKQEAEKPKGPAIHPLDLHYDMLNTNMEPLDKSGKEYKIIEKYAIDGSIVWSSHRLLIMFVCLFVGRFITNTNGGSKFNINTVLKIARPDEESHKTVLGSLDNHNAVLLLADVALGTPYKTPTGEFLDYSVVKNQRGCDSTYGLGRMAPAEDGFETLPDGVMVPAGTLKPVPGDQYLLYNEFIVYRPEQVQLRYLVALDFQNLSFGFI</sequence>
<dbReference type="GO" id="GO:0003950">
    <property type="term" value="F:NAD+ poly-ADP-ribosyltransferase activity"/>
    <property type="evidence" value="ECO:0007669"/>
    <property type="project" value="UniProtKB-UniRule"/>
</dbReference>
<evidence type="ECO:0000256" key="5">
    <source>
        <dbReference type="RuleBase" id="RU362114"/>
    </source>
</evidence>
<keyword evidence="3 5" id="KW-0520">NAD</keyword>
<protein>
    <recommendedName>
        <fullName evidence="5">Poly [ADP-ribose] polymerase</fullName>
        <shortName evidence="5">PARP</shortName>
        <ecNumber evidence="5">2.4.2.-</ecNumber>
    </recommendedName>
</protein>
<dbReference type="EC" id="2.4.2.-" evidence="5"/>